<name>A0AAW1MVM1_SAPOF</name>
<dbReference type="EMBL" id="JBDFQZ010000002">
    <property type="protein sequence ID" value="KAK9750825.1"/>
    <property type="molecule type" value="Genomic_DNA"/>
</dbReference>
<proteinExistence type="predicted"/>
<evidence type="ECO:0000313" key="3">
    <source>
        <dbReference type="Proteomes" id="UP001443914"/>
    </source>
</evidence>
<gene>
    <name evidence="2" type="ORF">RND81_02G224700</name>
</gene>
<feature type="region of interest" description="Disordered" evidence="1">
    <location>
        <begin position="38"/>
        <end position="105"/>
    </location>
</feature>
<keyword evidence="3" id="KW-1185">Reference proteome</keyword>
<protein>
    <submittedName>
        <fullName evidence="2">Uncharacterized protein</fullName>
    </submittedName>
</protein>
<evidence type="ECO:0000313" key="2">
    <source>
        <dbReference type="EMBL" id="KAK9750825.1"/>
    </source>
</evidence>
<accession>A0AAW1MVM1</accession>
<organism evidence="2 3">
    <name type="scientific">Saponaria officinalis</name>
    <name type="common">Common soapwort</name>
    <name type="synonym">Lychnis saponaria</name>
    <dbReference type="NCBI Taxonomy" id="3572"/>
    <lineage>
        <taxon>Eukaryota</taxon>
        <taxon>Viridiplantae</taxon>
        <taxon>Streptophyta</taxon>
        <taxon>Embryophyta</taxon>
        <taxon>Tracheophyta</taxon>
        <taxon>Spermatophyta</taxon>
        <taxon>Magnoliopsida</taxon>
        <taxon>eudicotyledons</taxon>
        <taxon>Gunneridae</taxon>
        <taxon>Pentapetalae</taxon>
        <taxon>Caryophyllales</taxon>
        <taxon>Caryophyllaceae</taxon>
        <taxon>Caryophylleae</taxon>
        <taxon>Saponaria</taxon>
    </lineage>
</organism>
<sequence length="247" mass="27165">MTREIIRQLGPMIEKHNNVNERMVGLLEERLYEIGARNGDNTRRGRTGSQYGERGFPQANETMPPPNEVPHRSPNLWSSRPRGFEFGQTSRPHETPSSRERPEFRRYIDRSMRGTTGAVFTPEEDPLFESAPNARNSPPFPQGGHQGVGAIPVATGGNGNNLPPPGYPPRGTWPQPEPPLGGWYAGRQQPSHPNQGHPAYMDAGVGYENPYPYGPNPGHPGDQNPNPRGAAPYNPAPCHDPLQGAAY</sequence>
<dbReference type="Proteomes" id="UP001443914">
    <property type="component" value="Unassembled WGS sequence"/>
</dbReference>
<evidence type="ECO:0000256" key="1">
    <source>
        <dbReference type="SAM" id="MobiDB-lite"/>
    </source>
</evidence>
<comment type="caution">
    <text evidence="2">The sequence shown here is derived from an EMBL/GenBank/DDBJ whole genome shotgun (WGS) entry which is preliminary data.</text>
</comment>
<feature type="compositionally biased region" description="Basic and acidic residues" evidence="1">
    <location>
        <begin position="91"/>
        <end position="105"/>
    </location>
</feature>
<dbReference type="AlphaFoldDB" id="A0AAW1MVM1"/>
<reference evidence="2" key="1">
    <citation type="submission" date="2024-03" db="EMBL/GenBank/DDBJ databases">
        <title>WGS assembly of Saponaria officinalis var. Norfolk2.</title>
        <authorList>
            <person name="Jenkins J."/>
            <person name="Shu S."/>
            <person name="Grimwood J."/>
            <person name="Barry K."/>
            <person name="Goodstein D."/>
            <person name="Schmutz J."/>
            <person name="Leebens-Mack J."/>
            <person name="Osbourn A."/>
        </authorList>
    </citation>
    <scope>NUCLEOTIDE SEQUENCE [LARGE SCALE GENOMIC DNA]</scope>
    <source>
        <strain evidence="2">JIC</strain>
    </source>
</reference>
<feature type="region of interest" description="Disordered" evidence="1">
    <location>
        <begin position="130"/>
        <end position="247"/>
    </location>
</feature>